<comment type="caution">
    <text evidence="1">The sequence shown here is derived from an EMBL/GenBank/DDBJ whole genome shotgun (WGS) entry which is preliminary data.</text>
</comment>
<organism evidence="1 2">
    <name type="scientific">Cladonia borealis</name>
    <dbReference type="NCBI Taxonomy" id="184061"/>
    <lineage>
        <taxon>Eukaryota</taxon>
        <taxon>Fungi</taxon>
        <taxon>Dikarya</taxon>
        <taxon>Ascomycota</taxon>
        <taxon>Pezizomycotina</taxon>
        <taxon>Lecanoromycetes</taxon>
        <taxon>OSLEUM clade</taxon>
        <taxon>Lecanoromycetidae</taxon>
        <taxon>Lecanorales</taxon>
        <taxon>Lecanorineae</taxon>
        <taxon>Cladoniaceae</taxon>
        <taxon>Cladonia</taxon>
    </lineage>
</organism>
<protein>
    <submittedName>
        <fullName evidence="1">Uncharacterized protein</fullName>
    </submittedName>
</protein>
<proteinExistence type="predicted"/>
<evidence type="ECO:0000313" key="1">
    <source>
        <dbReference type="EMBL" id="KAK0513578.1"/>
    </source>
</evidence>
<gene>
    <name evidence="1" type="ORF">JMJ35_003942</name>
</gene>
<dbReference type="Proteomes" id="UP001166286">
    <property type="component" value="Unassembled WGS sequence"/>
</dbReference>
<accession>A0AA39R595</accession>
<sequence>MGLLRFDVEESRRRQLPTNTRFVRFQQNINLYNRTTTIIARPANLRCYRAIINKLIDERGEVDSSILAAEDRNLYEAIRFPHPLNPTARQLTLAMIARLSAQSVVFEVLVMLLDEELISRSALHDFVDLASVRDIRTPSRILTECFEFGTYLSQCDQELFMFQSYAMPLRWLACMIVRGAKVDLRIIMSTIERKKLLGAFDWNKYWDIIHLYGPFSVNPQASITDREETGYVGMHLPMRVLGRDVLSVVHDAFDNFDELVQNFQDLCGNFFGFSEKDLVPVGRSLEQLDLLRRHNAGEEGLRWEDGYVFEVIN</sequence>
<keyword evidence="2" id="KW-1185">Reference proteome</keyword>
<reference evidence="1" key="1">
    <citation type="submission" date="2023-03" db="EMBL/GenBank/DDBJ databases">
        <title>Complete genome of Cladonia borealis.</title>
        <authorList>
            <person name="Park H."/>
        </authorList>
    </citation>
    <scope>NUCLEOTIDE SEQUENCE</scope>
    <source>
        <strain evidence="1">ANT050790</strain>
    </source>
</reference>
<evidence type="ECO:0000313" key="2">
    <source>
        <dbReference type="Proteomes" id="UP001166286"/>
    </source>
</evidence>
<dbReference type="EMBL" id="JAFEKC020000007">
    <property type="protein sequence ID" value="KAK0513578.1"/>
    <property type="molecule type" value="Genomic_DNA"/>
</dbReference>
<dbReference type="AlphaFoldDB" id="A0AA39R595"/>
<name>A0AA39R595_9LECA</name>